<comment type="similarity">
    <text evidence="2">Belongs to the peptidase M20A family. ArgE subfamily.</text>
</comment>
<proteinExistence type="inferred from homology"/>
<protein>
    <submittedName>
        <fullName evidence="11">Acetylornithine deacetylase</fullName>
        <ecNumber evidence="11">3.5.1.16</ecNumber>
    </submittedName>
</protein>
<organism evidence="11 12">
    <name type="scientific">Phreatobacter aquaticus</name>
    <dbReference type="NCBI Taxonomy" id="2570229"/>
    <lineage>
        <taxon>Bacteria</taxon>
        <taxon>Pseudomonadati</taxon>
        <taxon>Pseudomonadota</taxon>
        <taxon>Alphaproteobacteria</taxon>
        <taxon>Hyphomicrobiales</taxon>
        <taxon>Phreatobacteraceae</taxon>
        <taxon>Phreatobacter</taxon>
    </lineage>
</organism>
<accession>A0A4D7QGP8</accession>
<evidence type="ECO:0000256" key="7">
    <source>
        <dbReference type="ARBA" id="ARBA00022801"/>
    </source>
</evidence>
<dbReference type="InterPro" id="IPR010169">
    <property type="entry name" value="AcOrn-deacetyl"/>
</dbReference>
<keyword evidence="6" id="KW-0479">Metal-binding</keyword>
<evidence type="ECO:0000256" key="6">
    <source>
        <dbReference type="ARBA" id="ARBA00022723"/>
    </source>
</evidence>
<evidence type="ECO:0000256" key="4">
    <source>
        <dbReference type="ARBA" id="ARBA00022571"/>
    </source>
</evidence>
<evidence type="ECO:0000256" key="9">
    <source>
        <dbReference type="ARBA" id="ARBA00023285"/>
    </source>
</evidence>
<evidence type="ECO:0000256" key="3">
    <source>
        <dbReference type="ARBA" id="ARBA00022490"/>
    </source>
</evidence>
<evidence type="ECO:0000256" key="8">
    <source>
        <dbReference type="ARBA" id="ARBA00022833"/>
    </source>
</evidence>
<dbReference type="InterPro" id="IPR011650">
    <property type="entry name" value="Peptidase_M20_dimer"/>
</dbReference>
<keyword evidence="3" id="KW-0963">Cytoplasm</keyword>
<dbReference type="Gene3D" id="3.30.70.360">
    <property type="match status" value="1"/>
</dbReference>
<evidence type="ECO:0000313" key="11">
    <source>
        <dbReference type="EMBL" id="QCK84833.1"/>
    </source>
</evidence>
<dbReference type="InterPro" id="IPR036264">
    <property type="entry name" value="Bact_exopeptidase_dim_dom"/>
</dbReference>
<comment type="cofactor">
    <cofactor evidence="1">
        <name>Zn(2+)</name>
        <dbReference type="ChEBI" id="CHEBI:29105"/>
    </cofactor>
</comment>
<dbReference type="GO" id="GO:0006526">
    <property type="term" value="P:L-arginine biosynthetic process"/>
    <property type="evidence" value="ECO:0007669"/>
    <property type="project" value="UniProtKB-KW"/>
</dbReference>
<sequence>MQMTSLELLERLVAFPTVSDATNVDLVAFVSDYLKSHGVPFEVVPQADGRNFNIFATVGPNVPGGVMLSGHVDVVPVAGQPWTTDPFKLINKGDGRVYGRGSCDMKGFDACVLAAIPAMLKAGLKRPVHICLSADEEIRMDGARAIIEKFDKGWTKPSMCIVGEPSRMKVVTGHKGYWRIDTHVRGHEVHSSNRYVGVSAVFVAAKLISWIEQRDLKNKADAEAYGGVPHFDPGWTMLHVGQMHGGTAHNITALDAHFVTGIRTVPGDDGGKYVREYEHYIRTEIEPAMKAVHPDAGVTIQYRVGGPALGQEPDGEAERVARRLTGDNAIHVVAYGAEAGLFQEAGISTIICGPGDIAQAHQPDEWIELSELDKCDAFLAGLIKECAA</sequence>
<evidence type="ECO:0000256" key="5">
    <source>
        <dbReference type="ARBA" id="ARBA00022605"/>
    </source>
</evidence>
<dbReference type="OrthoDB" id="9809784at2"/>
<dbReference type="AlphaFoldDB" id="A0A4D7QGP8"/>
<dbReference type="InterPro" id="IPR050072">
    <property type="entry name" value="Peptidase_M20A"/>
</dbReference>
<evidence type="ECO:0000256" key="1">
    <source>
        <dbReference type="ARBA" id="ARBA00001947"/>
    </source>
</evidence>
<feature type="domain" description="Peptidase M20 dimerisation" evidence="10">
    <location>
        <begin position="172"/>
        <end position="285"/>
    </location>
</feature>
<keyword evidence="5" id="KW-0028">Amino-acid biosynthesis</keyword>
<dbReference type="KEGG" id="paqt:E8L99_03060"/>
<dbReference type="Pfam" id="PF01546">
    <property type="entry name" value="Peptidase_M20"/>
    <property type="match status" value="1"/>
</dbReference>
<dbReference type="NCBIfam" id="TIGR01892">
    <property type="entry name" value="AcOrn-deacetyl"/>
    <property type="match status" value="1"/>
</dbReference>
<dbReference type="InterPro" id="IPR002933">
    <property type="entry name" value="Peptidase_M20"/>
</dbReference>
<dbReference type="GO" id="GO:0008777">
    <property type="term" value="F:acetylornithine deacetylase activity"/>
    <property type="evidence" value="ECO:0007669"/>
    <property type="project" value="UniProtKB-EC"/>
</dbReference>
<keyword evidence="12" id="KW-1185">Reference proteome</keyword>
<dbReference type="PANTHER" id="PTHR43808:SF31">
    <property type="entry name" value="N-ACETYL-L-CITRULLINE DEACETYLASE"/>
    <property type="match status" value="1"/>
</dbReference>
<keyword evidence="8" id="KW-0862">Zinc</keyword>
<dbReference type="SUPFAM" id="SSF55031">
    <property type="entry name" value="Bacterial exopeptidase dimerisation domain"/>
    <property type="match status" value="1"/>
</dbReference>
<keyword evidence="4" id="KW-0055">Arginine biosynthesis</keyword>
<evidence type="ECO:0000259" key="10">
    <source>
        <dbReference type="Pfam" id="PF07687"/>
    </source>
</evidence>
<evidence type="ECO:0000256" key="2">
    <source>
        <dbReference type="ARBA" id="ARBA00005691"/>
    </source>
</evidence>
<dbReference type="Pfam" id="PF07687">
    <property type="entry name" value="M20_dimer"/>
    <property type="match status" value="1"/>
</dbReference>
<dbReference type="Gene3D" id="3.40.630.10">
    <property type="entry name" value="Zn peptidases"/>
    <property type="match status" value="1"/>
</dbReference>
<dbReference type="NCBIfam" id="NF005710">
    <property type="entry name" value="PRK07522.1"/>
    <property type="match status" value="1"/>
</dbReference>
<dbReference type="InterPro" id="IPR001261">
    <property type="entry name" value="ArgE/DapE_CS"/>
</dbReference>
<keyword evidence="9" id="KW-0170">Cobalt</keyword>
<dbReference type="PANTHER" id="PTHR43808">
    <property type="entry name" value="ACETYLORNITHINE DEACETYLASE"/>
    <property type="match status" value="1"/>
</dbReference>
<dbReference type="Proteomes" id="UP000298588">
    <property type="component" value="Chromosome"/>
</dbReference>
<dbReference type="CDD" id="cd03894">
    <property type="entry name" value="M20_ArgE"/>
    <property type="match status" value="1"/>
</dbReference>
<dbReference type="PROSITE" id="PS00758">
    <property type="entry name" value="ARGE_DAPE_CPG2_1"/>
    <property type="match status" value="1"/>
</dbReference>
<dbReference type="GO" id="GO:0046872">
    <property type="term" value="F:metal ion binding"/>
    <property type="evidence" value="ECO:0007669"/>
    <property type="project" value="UniProtKB-KW"/>
</dbReference>
<evidence type="ECO:0000313" key="12">
    <source>
        <dbReference type="Proteomes" id="UP000298588"/>
    </source>
</evidence>
<name>A0A4D7QGP8_9HYPH</name>
<gene>
    <name evidence="11" type="primary">argE</name>
    <name evidence="11" type="ORF">E8L99_03060</name>
</gene>
<dbReference type="EMBL" id="CP039865">
    <property type="protein sequence ID" value="QCK84833.1"/>
    <property type="molecule type" value="Genomic_DNA"/>
</dbReference>
<dbReference type="EC" id="3.5.1.16" evidence="11"/>
<reference evidence="11 12" key="1">
    <citation type="submission" date="2019-04" db="EMBL/GenBank/DDBJ databases">
        <title>Phreatobacter aquaticus sp. nov.</title>
        <authorList>
            <person name="Choi A."/>
            <person name="Baek K."/>
        </authorList>
    </citation>
    <scope>NUCLEOTIDE SEQUENCE [LARGE SCALE GENOMIC DNA]</scope>
    <source>
        <strain evidence="11 12">NMCR1094</strain>
    </source>
</reference>
<dbReference type="SUPFAM" id="SSF53187">
    <property type="entry name" value="Zn-dependent exopeptidases"/>
    <property type="match status" value="1"/>
</dbReference>
<keyword evidence="7 11" id="KW-0378">Hydrolase</keyword>